<dbReference type="InterPro" id="IPR011016">
    <property type="entry name" value="Znf_RING-CH"/>
</dbReference>
<name>A0A5A7NZT7_STRAF</name>
<evidence type="ECO:0000259" key="6">
    <source>
        <dbReference type="PROSITE" id="PS51292"/>
    </source>
</evidence>
<dbReference type="Proteomes" id="UP000325081">
    <property type="component" value="Unassembled WGS sequence"/>
</dbReference>
<gene>
    <name evidence="7" type="ORF">STAS_01613</name>
</gene>
<dbReference type="Pfam" id="PF12906">
    <property type="entry name" value="RINGv"/>
    <property type="match status" value="1"/>
</dbReference>
<dbReference type="PROSITE" id="PS51292">
    <property type="entry name" value="ZF_RING_CH"/>
    <property type="match status" value="1"/>
</dbReference>
<keyword evidence="5" id="KW-1133">Transmembrane helix</keyword>
<keyword evidence="5" id="KW-0472">Membrane</keyword>
<feature type="compositionally biased region" description="Basic and acidic residues" evidence="4">
    <location>
        <begin position="11"/>
        <end position="35"/>
    </location>
</feature>
<sequence>MAKRRGRPKKQVSDKDNGNQDGVEVQKDEDAFQGHEVERQSAAIRAIRDVEIEQLLTMLRLLKSNFSKDQLQVPVLQFFRENFPNLLIDESGEAKWKNELNNADERTLHASLLRRLSMAYPDYSSAGIASMAGGFEFSNKSVKTSIFGADKLQIRSLVFEEPPDALLKDGGMQTPNVNNNRLSVGVTPKTVRLPKCGEVLLSVHGSPLGVYKEDNMETIQVKRVIDWGFMDLAMREISREAEQFTTAAGGGSRIPEAAIAIGDDEISDSNVKPNALDEAAKMEVVGDERRSSFVIDIKRDSQRICRICHLSAKESGKTSPELIELGCGCKGELGVAHSHCAEAWFRVKGNRLCEICGETAKNITGINDAGFMEEWNESRSADTFSSSPEGNRRCLHGQPLCNFLMACLVIAFVLPWFFRVNMF</sequence>
<evidence type="ECO:0000256" key="2">
    <source>
        <dbReference type="ARBA" id="ARBA00022771"/>
    </source>
</evidence>
<evidence type="ECO:0000256" key="3">
    <source>
        <dbReference type="ARBA" id="ARBA00022833"/>
    </source>
</evidence>
<evidence type="ECO:0000313" key="8">
    <source>
        <dbReference type="Proteomes" id="UP000325081"/>
    </source>
</evidence>
<keyword evidence="8" id="KW-1185">Reference proteome</keyword>
<dbReference type="PANTHER" id="PTHR37248">
    <property type="entry name" value="TRANSLATION INITIATION FACTOR"/>
    <property type="match status" value="1"/>
</dbReference>
<evidence type="ECO:0000256" key="1">
    <source>
        <dbReference type="ARBA" id="ARBA00022723"/>
    </source>
</evidence>
<keyword evidence="1" id="KW-0479">Metal-binding</keyword>
<dbReference type="SMART" id="SM00744">
    <property type="entry name" value="RINGv"/>
    <property type="match status" value="1"/>
</dbReference>
<keyword evidence="2" id="KW-0863">Zinc-finger</keyword>
<dbReference type="PANTHER" id="PTHR37248:SF1">
    <property type="entry name" value="TRANSLATION INITIATION FACTOR"/>
    <property type="match status" value="1"/>
</dbReference>
<comment type="caution">
    <text evidence="7">The sequence shown here is derived from an EMBL/GenBank/DDBJ whole genome shotgun (WGS) entry which is preliminary data.</text>
</comment>
<dbReference type="SUPFAM" id="SSF57850">
    <property type="entry name" value="RING/U-box"/>
    <property type="match status" value="1"/>
</dbReference>
<dbReference type="Gene3D" id="3.30.40.10">
    <property type="entry name" value="Zinc/RING finger domain, C3HC4 (zinc finger)"/>
    <property type="match status" value="1"/>
</dbReference>
<dbReference type="OrthoDB" id="1920481at2759"/>
<organism evidence="7 8">
    <name type="scientific">Striga asiatica</name>
    <name type="common">Asiatic witchweed</name>
    <name type="synonym">Buchnera asiatica</name>
    <dbReference type="NCBI Taxonomy" id="4170"/>
    <lineage>
        <taxon>Eukaryota</taxon>
        <taxon>Viridiplantae</taxon>
        <taxon>Streptophyta</taxon>
        <taxon>Embryophyta</taxon>
        <taxon>Tracheophyta</taxon>
        <taxon>Spermatophyta</taxon>
        <taxon>Magnoliopsida</taxon>
        <taxon>eudicotyledons</taxon>
        <taxon>Gunneridae</taxon>
        <taxon>Pentapetalae</taxon>
        <taxon>asterids</taxon>
        <taxon>lamiids</taxon>
        <taxon>Lamiales</taxon>
        <taxon>Orobanchaceae</taxon>
        <taxon>Buchnereae</taxon>
        <taxon>Striga</taxon>
    </lineage>
</organism>
<evidence type="ECO:0000256" key="5">
    <source>
        <dbReference type="SAM" id="Phobius"/>
    </source>
</evidence>
<feature type="transmembrane region" description="Helical" evidence="5">
    <location>
        <begin position="400"/>
        <end position="418"/>
    </location>
</feature>
<keyword evidence="5" id="KW-0812">Transmembrane</keyword>
<protein>
    <submittedName>
        <fullName evidence="7">RING/FYVE/PHD zinc finger superfamily protein</fullName>
    </submittedName>
</protein>
<dbReference type="CDD" id="cd16495">
    <property type="entry name" value="RING_CH-C4HC3_MARCH"/>
    <property type="match status" value="1"/>
</dbReference>
<feature type="region of interest" description="Disordered" evidence="4">
    <location>
        <begin position="1"/>
        <end position="35"/>
    </location>
</feature>
<feature type="domain" description="RING-CH-type" evidence="6">
    <location>
        <begin position="297"/>
        <end position="363"/>
    </location>
</feature>
<keyword evidence="3" id="KW-0862">Zinc</keyword>
<reference evidence="8" key="1">
    <citation type="journal article" date="2019" name="Curr. Biol.">
        <title>Genome Sequence of Striga asiatica Provides Insight into the Evolution of Plant Parasitism.</title>
        <authorList>
            <person name="Yoshida S."/>
            <person name="Kim S."/>
            <person name="Wafula E.K."/>
            <person name="Tanskanen J."/>
            <person name="Kim Y.M."/>
            <person name="Honaas L."/>
            <person name="Yang Z."/>
            <person name="Spallek T."/>
            <person name="Conn C.E."/>
            <person name="Ichihashi Y."/>
            <person name="Cheong K."/>
            <person name="Cui S."/>
            <person name="Der J.P."/>
            <person name="Gundlach H."/>
            <person name="Jiao Y."/>
            <person name="Hori C."/>
            <person name="Ishida J.K."/>
            <person name="Kasahara H."/>
            <person name="Kiba T."/>
            <person name="Kim M.S."/>
            <person name="Koo N."/>
            <person name="Laohavisit A."/>
            <person name="Lee Y.H."/>
            <person name="Lumba S."/>
            <person name="McCourt P."/>
            <person name="Mortimer J.C."/>
            <person name="Mutuku J.M."/>
            <person name="Nomura T."/>
            <person name="Sasaki-Sekimoto Y."/>
            <person name="Seto Y."/>
            <person name="Wang Y."/>
            <person name="Wakatake T."/>
            <person name="Sakakibara H."/>
            <person name="Demura T."/>
            <person name="Yamaguchi S."/>
            <person name="Yoneyama K."/>
            <person name="Manabe R.I."/>
            <person name="Nelson D.C."/>
            <person name="Schulman A.H."/>
            <person name="Timko M.P."/>
            <person name="dePamphilis C.W."/>
            <person name="Choi D."/>
            <person name="Shirasu K."/>
        </authorList>
    </citation>
    <scope>NUCLEOTIDE SEQUENCE [LARGE SCALE GENOMIC DNA]</scope>
    <source>
        <strain evidence="8">cv. UVA1</strain>
    </source>
</reference>
<accession>A0A5A7NZT7</accession>
<dbReference type="InterPro" id="IPR013083">
    <property type="entry name" value="Znf_RING/FYVE/PHD"/>
</dbReference>
<dbReference type="GO" id="GO:0008270">
    <property type="term" value="F:zinc ion binding"/>
    <property type="evidence" value="ECO:0007669"/>
    <property type="project" value="UniProtKB-KW"/>
</dbReference>
<dbReference type="EMBL" id="BKCP01000669">
    <property type="protein sequence ID" value="GER26002.1"/>
    <property type="molecule type" value="Genomic_DNA"/>
</dbReference>
<evidence type="ECO:0000256" key="4">
    <source>
        <dbReference type="SAM" id="MobiDB-lite"/>
    </source>
</evidence>
<dbReference type="AlphaFoldDB" id="A0A5A7NZT7"/>
<evidence type="ECO:0000313" key="7">
    <source>
        <dbReference type="EMBL" id="GER26002.1"/>
    </source>
</evidence>
<feature type="compositionally biased region" description="Basic residues" evidence="4">
    <location>
        <begin position="1"/>
        <end position="10"/>
    </location>
</feature>
<proteinExistence type="predicted"/>